<name>A0A7M2WSE2_9BACT</name>
<keyword evidence="3" id="KW-1185">Reference proteome</keyword>
<accession>A0A7M2WSE2</accession>
<evidence type="ECO:0000256" key="1">
    <source>
        <dbReference type="SAM" id="Phobius"/>
    </source>
</evidence>
<keyword evidence="1" id="KW-1133">Transmembrane helix</keyword>
<gene>
    <name evidence="2" type="ORF">IPV69_15665</name>
</gene>
<sequence length="137" mass="15501">MASPVPVAEYASPEVRRRFPTGDYLMFAAVVGFVVGVLAAPLLIIDRLRNIYEDLKLKLPGSTQLLIDLYSTLNQFGARFWIWLIPLLIPLWLVRLDREVRFRATVALLLLAGLAIVWFVLATVSPMLLLFEGLFSR</sequence>
<keyword evidence="1" id="KW-0812">Transmembrane</keyword>
<protein>
    <submittedName>
        <fullName evidence="2">Uncharacterized protein</fullName>
    </submittedName>
</protein>
<reference evidence="2 3" key="1">
    <citation type="submission" date="2020-10" db="EMBL/GenBank/DDBJ databases">
        <title>Wide distribution of Phycisphaera-like planctomycetes from WD2101 soil group in peatlands and genome analysis of the first cultivated representative.</title>
        <authorList>
            <person name="Dedysh S.N."/>
            <person name="Beletsky A.V."/>
            <person name="Ivanova A."/>
            <person name="Kulichevskaya I.S."/>
            <person name="Suzina N.E."/>
            <person name="Philippov D.A."/>
            <person name="Rakitin A.L."/>
            <person name="Mardanov A.V."/>
            <person name="Ravin N.V."/>
        </authorList>
    </citation>
    <scope>NUCLEOTIDE SEQUENCE [LARGE SCALE GENOMIC DNA]</scope>
    <source>
        <strain evidence="2 3">M1803</strain>
    </source>
</reference>
<dbReference type="KEGG" id="hbs:IPV69_15665"/>
<dbReference type="RefSeq" id="WP_206290631.1">
    <property type="nucleotide sequence ID" value="NZ_CP063458.1"/>
</dbReference>
<proteinExistence type="predicted"/>
<evidence type="ECO:0000313" key="3">
    <source>
        <dbReference type="Proteomes" id="UP000593765"/>
    </source>
</evidence>
<organism evidence="2 3">
    <name type="scientific">Humisphaera borealis</name>
    <dbReference type="NCBI Taxonomy" id="2807512"/>
    <lineage>
        <taxon>Bacteria</taxon>
        <taxon>Pseudomonadati</taxon>
        <taxon>Planctomycetota</taxon>
        <taxon>Phycisphaerae</taxon>
        <taxon>Tepidisphaerales</taxon>
        <taxon>Tepidisphaeraceae</taxon>
        <taxon>Humisphaera</taxon>
    </lineage>
</organism>
<feature type="transmembrane region" description="Helical" evidence="1">
    <location>
        <begin position="76"/>
        <end position="94"/>
    </location>
</feature>
<keyword evidence="1" id="KW-0472">Membrane</keyword>
<dbReference type="Proteomes" id="UP000593765">
    <property type="component" value="Chromosome"/>
</dbReference>
<feature type="transmembrane region" description="Helical" evidence="1">
    <location>
        <begin position="106"/>
        <end position="131"/>
    </location>
</feature>
<dbReference type="EMBL" id="CP063458">
    <property type="protein sequence ID" value="QOV87721.1"/>
    <property type="molecule type" value="Genomic_DNA"/>
</dbReference>
<dbReference type="AlphaFoldDB" id="A0A7M2WSE2"/>
<evidence type="ECO:0000313" key="2">
    <source>
        <dbReference type="EMBL" id="QOV87721.1"/>
    </source>
</evidence>
<feature type="transmembrane region" description="Helical" evidence="1">
    <location>
        <begin position="24"/>
        <end position="45"/>
    </location>
</feature>